<comment type="subcellular location">
    <subcellularLocation>
        <location evidence="1">Cell membrane</location>
        <topology evidence="1">Multi-pass membrane protein</topology>
    </subcellularLocation>
</comment>
<keyword evidence="11" id="KW-0449">Lipoprotein</keyword>
<dbReference type="InterPro" id="IPR025857">
    <property type="entry name" value="MacB_PCD"/>
</dbReference>
<organism evidence="11">
    <name type="scientific">uncultured Thiotrichaceae bacterium</name>
    <dbReference type="NCBI Taxonomy" id="298394"/>
    <lineage>
        <taxon>Bacteria</taxon>
        <taxon>Pseudomonadati</taxon>
        <taxon>Pseudomonadota</taxon>
        <taxon>Gammaproteobacteria</taxon>
        <taxon>Thiotrichales</taxon>
        <taxon>Thiotrichaceae</taxon>
        <taxon>environmental samples</taxon>
    </lineage>
</organism>
<accession>A0A6S6UFE6</accession>
<comment type="similarity">
    <text evidence="2">Belongs to the ABC-4 integral membrane protein family. LolC/E subfamily.</text>
</comment>
<dbReference type="InterPro" id="IPR051447">
    <property type="entry name" value="Lipoprotein-release_system"/>
</dbReference>
<keyword evidence="3" id="KW-0813">Transport</keyword>
<feature type="domain" description="ABC3 transporter permease C-terminal" evidence="9">
    <location>
        <begin position="274"/>
        <end position="408"/>
    </location>
</feature>
<evidence type="ECO:0000256" key="8">
    <source>
        <dbReference type="SAM" id="Phobius"/>
    </source>
</evidence>
<dbReference type="InterPro" id="IPR003838">
    <property type="entry name" value="ABC3_permease_C"/>
</dbReference>
<evidence type="ECO:0000259" key="9">
    <source>
        <dbReference type="Pfam" id="PF02687"/>
    </source>
</evidence>
<protein>
    <submittedName>
        <fullName evidence="11">Lipoprotein releasing system, transmembrane protein, LolC/E family</fullName>
    </submittedName>
</protein>
<feature type="transmembrane region" description="Helical" evidence="8">
    <location>
        <begin position="21"/>
        <end position="48"/>
    </location>
</feature>
<evidence type="ECO:0000259" key="10">
    <source>
        <dbReference type="Pfam" id="PF12704"/>
    </source>
</evidence>
<dbReference type="AlphaFoldDB" id="A0A6S6UFE6"/>
<proteinExistence type="inferred from homology"/>
<dbReference type="Pfam" id="PF02687">
    <property type="entry name" value="FtsX"/>
    <property type="match status" value="1"/>
</dbReference>
<evidence type="ECO:0000256" key="6">
    <source>
        <dbReference type="ARBA" id="ARBA00022989"/>
    </source>
</evidence>
<name>A0A6S6UFE6_9GAMM</name>
<keyword evidence="5 8" id="KW-0812">Transmembrane</keyword>
<feature type="transmembrane region" description="Helical" evidence="8">
    <location>
        <begin position="320"/>
        <end position="342"/>
    </location>
</feature>
<sequence length="416" mass="45753">MFKPTEAFIGMRYTRAKRKGAYVSFIALASMIGIAIGVMVLIVVLSIMNGFEQALRERILGMLSHVTVSTNVGELEDWQTTRDNMLQFPYVEGVAPFIDKQVMLNVDGEVRGVTLQGVLPELQTTISDLDQHMQNVSFAKLKEGEFGIILGASLARDLKVKAGDSITAISLKTASLSSGELPILKEFTVLGTFKLDMKVYDSTMGFIHIKDAAEMLDMKERVSGVRLQLEDMYKAPVLSEVIYENSSPDIWVVDWTQQFKNFFKALGMQKAMFFFILLMIIAVAAFNLISTMTMVVIDKKTDIAILRTLGLSPLGVTKTFLIQGLLTAIFGVLIGVTLGVLISSNIEVIVPLIEAIIGVPLVSEDAYFISKIKGAVQTADIVLIVVSTLLLSLFATVYPAWRASKVQPAEALRYES</sequence>
<evidence type="ECO:0000256" key="7">
    <source>
        <dbReference type="ARBA" id="ARBA00023136"/>
    </source>
</evidence>
<keyword evidence="7 8" id="KW-0472">Membrane</keyword>
<dbReference type="Pfam" id="PF12704">
    <property type="entry name" value="MacB_PCD"/>
    <property type="match status" value="1"/>
</dbReference>
<dbReference type="GO" id="GO:0098797">
    <property type="term" value="C:plasma membrane protein complex"/>
    <property type="evidence" value="ECO:0007669"/>
    <property type="project" value="TreeGrafter"/>
</dbReference>
<evidence type="ECO:0000256" key="3">
    <source>
        <dbReference type="ARBA" id="ARBA00022448"/>
    </source>
</evidence>
<dbReference type="NCBIfam" id="TIGR02212">
    <property type="entry name" value="lolCE"/>
    <property type="match status" value="1"/>
</dbReference>
<reference evidence="11" key="1">
    <citation type="submission" date="2020-01" db="EMBL/GenBank/DDBJ databases">
        <authorList>
            <person name="Meier V. D."/>
            <person name="Meier V D."/>
        </authorList>
    </citation>
    <scope>NUCLEOTIDE SEQUENCE</scope>
    <source>
        <strain evidence="11">HLG_WM_MAG_07</strain>
    </source>
</reference>
<gene>
    <name evidence="11" type="ORF">HELGO_WM8473</name>
</gene>
<feature type="transmembrane region" description="Helical" evidence="8">
    <location>
        <begin position="348"/>
        <end position="369"/>
    </location>
</feature>
<evidence type="ECO:0000256" key="5">
    <source>
        <dbReference type="ARBA" id="ARBA00022692"/>
    </source>
</evidence>
<evidence type="ECO:0000256" key="4">
    <source>
        <dbReference type="ARBA" id="ARBA00022475"/>
    </source>
</evidence>
<dbReference type="InterPro" id="IPR011925">
    <property type="entry name" value="LolCE_TM"/>
</dbReference>
<dbReference type="PANTHER" id="PTHR30489">
    <property type="entry name" value="LIPOPROTEIN-RELEASING SYSTEM TRANSMEMBRANE PROTEIN LOLE"/>
    <property type="match status" value="1"/>
</dbReference>
<evidence type="ECO:0000256" key="2">
    <source>
        <dbReference type="ARBA" id="ARBA00005236"/>
    </source>
</evidence>
<evidence type="ECO:0000313" key="11">
    <source>
        <dbReference type="EMBL" id="CAA6827707.1"/>
    </source>
</evidence>
<dbReference type="GO" id="GO:0044874">
    <property type="term" value="P:lipoprotein localization to outer membrane"/>
    <property type="evidence" value="ECO:0007669"/>
    <property type="project" value="TreeGrafter"/>
</dbReference>
<dbReference type="PANTHER" id="PTHR30489:SF0">
    <property type="entry name" value="LIPOPROTEIN-RELEASING SYSTEM TRANSMEMBRANE PROTEIN LOLE"/>
    <property type="match status" value="1"/>
</dbReference>
<feature type="transmembrane region" description="Helical" evidence="8">
    <location>
        <begin position="271"/>
        <end position="297"/>
    </location>
</feature>
<evidence type="ECO:0000256" key="1">
    <source>
        <dbReference type="ARBA" id="ARBA00004651"/>
    </source>
</evidence>
<dbReference type="EMBL" id="CACVAY010000141">
    <property type="protein sequence ID" value="CAA6827707.1"/>
    <property type="molecule type" value="Genomic_DNA"/>
</dbReference>
<keyword evidence="6 8" id="KW-1133">Transmembrane helix</keyword>
<feature type="transmembrane region" description="Helical" evidence="8">
    <location>
        <begin position="381"/>
        <end position="401"/>
    </location>
</feature>
<keyword evidence="4" id="KW-1003">Cell membrane</keyword>
<dbReference type="GO" id="GO:0042953">
    <property type="term" value="P:lipoprotein transport"/>
    <property type="evidence" value="ECO:0007669"/>
    <property type="project" value="InterPro"/>
</dbReference>
<feature type="domain" description="MacB-like periplasmic core" evidence="10">
    <location>
        <begin position="29"/>
        <end position="231"/>
    </location>
</feature>